<dbReference type="EMBL" id="JMTB01000126">
    <property type="protein sequence ID" value="KFB98282.1"/>
    <property type="molecule type" value="Genomic_DNA"/>
</dbReference>
<protein>
    <submittedName>
        <fullName evidence="2">Uncharacterized protein</fullName>
    </submittedName>
</protein>
<keyword evidence="3" id="KW-1185">Reference proteome</keyword>
<accession>A0A084ZLD8</accession>
<keyword evidence="1" id="KW-0812">Transmembrane</keyword>
<name>A0A084ZLD8_9ENTR</name>
<proteinExistence type="predicted"/>
<dbReference type="eggNOG" id="ENOG5033J6F">
    <property type="taxonomic scope" value="Bacteria"/>
</dbReference>
<dbReference type="AlphaFoldDB" id="A0A084ZLD8"/>
<gene>
    <name evidence="2" type="ORF">GTGU_04533</name>
</gene>
<dbReference type="RefSeq" id="WP_038162924.1">
    <property type="nucleotide sequence ID" value="NZ_JMTB01000126.1"/>
</dbReference>
<organism evidence="2 3">
    <name type="scientific">Trabulsiella guamensis ATCC 49490</name>
    <dbReference type="NCBI Taxonomy" id="1005994"/>
    <lineage>
        <taxon>Bacteria</taxon>
        <taxon>Pseudomonadati</taxon>
        <taxon>Pseudomonadota</taxon>
        <taxon>Gammaproteobacteria</taxon>
        <taxon>Enterobacterales</taxon>
        <taxon>Enterobacteriaceae</taxon>
        <taxon>Trabulsiella</taxon>
    </lineage>
</organism>
<comment type="caution">
    <text evidence="2">The sequence shown here is derived from an EMBL/GenBank/DDBJ whole genome shotgun (WGS) entry which is preliminary data.</text>
</comment>
<feature type="transmembrane region" description="Helical" evidence="1">
    <location>
        <begin position="30"/>
        <end position="51"/>
    </location>
</feature>
<evidence type="ECO:0000313" key="3">
    <source>
        <dbReference type="Proteomes" id="UP000028630"/>
    </source>
</evidence>
<evidence type="ECO:0000313" key="2">
    <source>
        <dbReference type="EMBL" id="KFB98282.1"/>
    </source>
</evidence>
<keyword evidence="1" id="KW-1133">Transmembrane helix</keyword>
<dbReference type="OrthoDB" id="7027042at2"/>
<reference evidence="3" key="1">
    <citation type="submission" date="2014-05" db="EMBL/GenBank/DDBJ databases">
        <title>ATOL: Assembling a taxonomically balanced genome-scale reconstruction of the evolutionary history of the Enterobacteriaceae.</title>
        <authorList>
            <person name="Plunkett G. III"/>
            <person name="Neeno-Eckwall E.C."/>
            <person name="Glasner J.D."/>
            <person name="Perna N.T."/>
        </authorList>
    </citation>
    <scope>NUCLEOTIDE SEQUENCE [LARGE SCALE GENOMIC DNA]</scope>
    <source>
        <strain evidence="3">ATCC 49490</strain>
    </source>
</reference>
<sequence>MCVDSYLIKSFGLKTKWVSYFKVARFRDKIPTYAAICISLMAPFFFLMQIIRSLQNGRNQSVVTGNNSHCLFLSFTHSPKIIELYNKYGHDQPFKQCISGRLLFFIQEMTTYEIAKSFFISLEYSVRFLLSVHPRYFLHVTSIFELVAFNNYLENLSRNNINEVTLTNHYDRWITLICEKGHFNVNIIQHGLVVTDFLPKQKLQNVKSVRGFNEEQLDIFCTNISARPEFTRLLQKTNLNISKDDRCEVLIISNPFHLTEELEIYQELKKHSIDVKFRPHPLYINNEVLKIVEANDLCQGTRYPNPSYCLCKSSTLGYEYQSLGYKLISWNEEIDMKSILVLLKK</sequence>
<keyword evidence="1" id="KW-0472">Membrane</keyword>
<evidence type="ECO:0000256" key="1">
    <source>
        <dbReference type="SAM" id="Phobius"/>
    </source>
</evidence>
<dbReference type="Proteomes" id="UP000028630">
    <property type="component" value="Unassembled WGS sequence"/>
</dbReference>